<proteinExistence type="predicted"/>
<feature type="domain" description="Nuclear condensin complex subunit 3 C-terminal" evidence="7">
    <location>
        <begin position="107"/>
        <end position="195"/>
    </location>
</feature>
<keyword evidence="3" id="KW-0132">Cell division</keyword>
<evidence type="ECO:0000256" key="4">
    <source>
        <dbReference type="ARBA" id="ARBA00022776"/>
    </source>
</evidence>
<name>A0AAN9MZN5_CANGL</name>
<dbReference type="Pfam" id="PF12719">
    <property type="entry name" value="Cnd3"/>
    <property type="match status" value="1"/>
</dbReference>
<dbReference type="PANTHER" id="PTHR14418">
    <property type="entry name" value="CONDENSIN COMPLEX SUBUNIT 3-RELATED"/>
    <property type="match status" value="1"/>
</dbReference>
<comment type="subcellular location">
    <subcellularLocation>
        <location evidence="1">Chromosome</location>
    </subcellularLocation>
</comment>
<dbReference type="GO" id="GO:0051301">
    <property type="term" value="P:cell division"/>
    <property type="evidence" value="ECO:0007669"/>
    <property type="project" value="UniProtKB-KW"/>
</dbReference>
<dbReference type="InterPro" id="IPR025977">
    <property type="entry name" value="Cnd3_C"/>
</dbReference>
<evidence type="ECO:0000256" key="2">
    <source>
        <dbReference type="ARBA" id="ARBA00022454"/>
    </source>
</evidence>
<evidence type="ECO:0000259" key="7">
    <source>
        <dbReference type="Pfam" id="PF12719"/>
    </source>
</evidence>
<keyword evidence="2" id="KW-0158">Chromosome</keyword>
<keyword evidence="9" id="KW-1185">Reference proteome</keyword>
<evidence type="ECO:0000256" key="6">
    <source>
        <dbReference type="ARBA" id="ARBA00023306"/>
    </source>
</evidence>
<dbReference type="GO" id="GO:0007076">
    <property type="term" value="P:mitotic chromosome condensation"/>
    <property type="evidence" value="ECO:0007669"/>
    <property type="project" value="InterPro"/>
</dbReference>
<dbReference type="GO" id="GO:0000793">
    <property type="term" value="C:condensed chromosome"/>
    <property type="evidence" value="ECO:0007669"/>
    <property type="project" value="TreeGrafter"/>
</dbReference>
<accession>A0AAN9MZN5</accession>
<sequence length="218" mass="24899">MDRFHIDLEEKGSPLILAQNSWYCKPLEQEDDNERNIVILGDGLSFGGDNDWAEAIASFARKVYAAPGVFEVVLAIIEELAQPCRERITDYVSWMHNLAKSLRFLHGKVIELDELLQSLLLPRAKQSHLDVQRIVVRCLGLFGLLERKPSAEFLKLLRISYIKEPHAISIEPCKVSVDLVMWHGPQEVNKVLKHNVPYQINCEKKTFSLMDFSNSEGI</sequence>
<dbReference type="GO" id="GO:0000796">
    <property type="term" value="C:condensin complex"/>
    <property type="evidence" value="ECO:0007669"/>
    <property type="project" value="InterPro"/>
</dbReference>
<evidence type="ECO:0000313" key="8">
    <source>
        <dbReference type="EMBL" id="KAK7361363.1"/>
    </source>
</evidence>
<keyword evidence="5" id="KW-0226">DNA condensation</keyword>
<dbReference type="PANTHER" id="PTHR14418:SF5">
    <property type="entry name" value="CONDENSIN COMPLEX SUBUNIT 3"/>
    <property type="match status" value="1"/>
</dbReference>
<reference evidence="8 9" key="1">
    <citation type="submission" date="2024-01" db="EMBL/GenBank/DDBJ databases">
        <title>The genomes of 5 underutilized Papilionoideae crops provide insights into root nodulation and disease resistanc.</title>
        <authorList>
            <person name="Jiang F."/>
        </authorList>
    </citation>
    <scope>NUCLEOTIDE SEQUENCE [LARGE SCALE GENOMIC DNA]</scope>
    <source>
        <strain evidence="8">LVBAO_FW01</strain>
        <tissue evidence="8">Leaves</tissue>
    </source>
</reference>
<dbReference type="InterPro" id="IPR027165">
    <property type="entry name" value="CND3"/>
</dbReference>
<evidence type="ECO:0000256" key="3">
    <source>
        <dbReference type="ARBA" id="ARBA00022618"/>
    </source>
</evidence>
<dbReference type="EMBL" id="JAYMYQ010000001">
    <property type="protein sequence ID" value="KAK7361363.1"/>
    <property type="molecule type" value="Genomic_DNA"/>
</dbReference>
<evidence type="ECO:0000313" key="9">
    <source>
        <dbReference type="Proteomes" id="UP001367508"/>
    </source>
</evidence>
<comment type="caution">
    <text evidence="8">The sequence shown here is derived from an EMBL/GenBank/DDBJ whole genome shotgun (WGS) entry which is preliminary data.</text>
</comment>
<protein>
    <recommendedName>
        <fullName evidence="7">Nuclear condensin complex subunit 3 C-terminal domain-containing protein</fullName>
    </recommendedName>
</protein>
<evidence type="ECO:0000256" key="1">
    <source>
        <dbReference type="ARBA" id="ARBA00004286"/>
    </source>
</evidence>
<dbReference type="AlphaFoldDB" id="A0AAN9MZN5"/>
<evidence type="ECO:0000256" key="5">
    <source>
        <dbReference type="ARBA" id="ARBA00023067"/>
    </source>
</evidence>
<gene>
    <name evidence="8" type="ORF">VNO77_03417</name>
</gene>
<dbReference type="Proteomes" id="UP001367508">
    <property type="component" value="Unassembled WGS sequence"/>
</dbReference>
<organism evidence="8 9">
    <name type="scientific">Canavalia gladiata</name>
    <name type="common">Sword bean</name>
    <name type="synonym">Dolichos gladiatus</name>
    <dbReference type="NCBI Taxonomy" id="3824"/>
    <lineage>
        <taxon>Eukaryota</taxon>
        <taxon>Viridiplantae</taxon>
        <taxon>Streptophyta</taxon>
        <taxon>Embryophyta</taxon>
        <taxon>Tracheophyta</taxon>
        <taxon>Spermatophyta</taxon>
        <taxon>Magnoliopsida</taxon>
        <taxon>eudicotyledons</taxon>
        <taxon>Gunneridae</taxon>
        <taxon>Pentapetalae</taxon>
        <taxon>rosids</taxon>
        <taxon>fabids</taxon>
        <taxon>Fabales</taxon>
        <taxon>Fabaceae</taxon>
        <taxon>Papilionoideae</taxon>
        <taxon>50 kb inversion clade</taxon>
        <taxon>NPAAA clade</taxon>
        <taxon>indigoferoid/millettioid clade</taxon>
        <taxon>Phaseoleae</taxon>
        <taxon>Canavalia</taxon>
    </lineage>
</organism>
<keyword evidence="4" id="KW-0498">Mitosis</keyword>
<keyword evidence="6" id="KW-0131">Cell cycle</keyword>